<protein>
    <recommendedName>
        <fullName evidence="2">NET domain-containing protein</fullName>
    </recommendedName>
</protein>
<dbReference type="InterPro" id="IPR038336">
    <property type="entry name" value="NET_sf"/>
</dbReference>
<evidence type="ECO:0000313" key="4">
    <source>
        <dbReference type="Proteomes" id="UP001280121"/>
    </source>
</evidence>
<accession>A0AAD9WPZ8</accession>
<comment type="caution">
    <text evidence="3">The sequence shown here is derived from an EMBL/GenBank/DDBJ whole genome shotgun (WGS) entry which is preliminary data.</text>
</comment>
<organism evidence="3 4">
    <name type="scientific">Dipteronia dyeriana</name>
    <dbReference type="NCBI Taxonomy" id="168575"/>
    <lineage>
        <taxon>Eukaryota</taxon>
        <taxon>Viridiplantae</taxon>
        <taxon>Streptophyta</taxon>
        <taxon>Embryophyta</taxon>
        <taxon>Tracheophyta</taxon>
        <taxon>Spermatophyta</taxon>
        <taxon>Magnoliopsida</taxon>
        <taxon>eudicotyledons</taxon>
        <taxon>Gunneridae</taxon>
        <taxon>Pentapetalae</taxon>
        <taxon>rosids</taxon>
        <taxon>malvids</taxon>
        <taxon>Sapindales</taxon>
        <taxon>Sapindaceae</taxon>
        <taxon>Hippocastanoideae</taxon>
        <taxon>Acereae</taxon>
        <taxon>Dipteronia</taxon>
    </lineage>
</organism>
<evidence type="ECO:0000313" key="3">
    <source>
        <dbReference type="EMBL" id="KAK2639434.1"/>
    </source>
</evidence>
<evidence type="ECO:0000259" key="2">
    <source>
        <dbReference type="Pfam" id="PF17035"/>
    </source>
</evidence>
<proteinExistence type="predicted"/>
<dbReference type="Proteomes" id="UP001280121">
    <property type="component" value="Unassembled WGS sequence"/>
</dbReference>
<name>A0AAD9WPZ8_9ROSI</name>
<evidence type="ECO:0000256" key="1">
    <source>
        <dbReference type="SAM" id="MobiDB-lite"/>
    </source>
</evidence>
<keyword evidence="4" id="KW-1185">Reference proteome</keyword>
<dbReference type="AlphaFoldDB" id="A0AAD9WPZ8"/>
<dbReference type="InterPro" id="IPR027353">
    <property type="entry name" value="NET_dom"/>
</dbReference>
<feature type="domain" description="NET" evidence="2">
    <location>
        <begin position="52"/>
        <end position="84"/>
    </location>
</feature>
<gene>
    <name evidence="3" type="ORF">Ddye_027229</name>
</gene>
<feature type="region of interest" description="Disordered" evidence="1">
    <location>
        <begin position="1"/>
        <end position="27"/>
    </location>
</feature>
<reference evidence="3" key="1">
    <citation type="journal article" date="2023" name="Plant J.">
        <title>Genome sequences and population genomics provide insights into the demographic history, inbreeding, and mutation load of two 'living fossil' tree species of Dipteronia.</title>
        <authorList>
            <person name="Feng Y."/>
            <person name="Comes H.P."/>
            <person name="Chen J."/>
            <person name="Zhu S."/>
            <person name="Lu R."/>
            <person name="Zhang X."/>
            <person name="Li P."/>
            <person name="Qiu J."/>
            <person name="Olsen K.M."/>
            <person name="Qiu Y."/>
        </authorList>
    </citation>
    <scope>NUCLEOTIDE SEQUENCE</scope>
    <source>
        <strain evidence="3">KIB01</strain>
    </source>
</reference>
<dbReference type="EMBL" id="JANJYI010000008">
    <property type="protein sequence ID" value="KAK2639434.1"/>
    <property type="molecule type" value="Genomic_DNA"/>
</dbReference>
<dbReference type="Pfam" id="PF17035">
    <property type="entry name" value="BET"/>
    <property type="match status" value="1"/>
</dbReference>
<dbReference type="Gene3D" id="1.20.1270.220">
    <property type="match status" value="1"/>
</dbReference>
<sequence>MEVKSEPMQVPAAVSNPNPNPPISASQLPVRTVKPKWEPMQVPLHQYMIPTSMEEKHKLGDDEFEVNIEVLDLETLWELDRFVTNYNKIS</sequence>